<dbReference type="RefSeq" id="WP_010363747.1">
    <property type="nucleotide sequence ID" value="NZ_AKBN02000028.1"/>
</dbReference>
<dbReference type="GO" id="GO:0008270">
    <property type="term" value="F:zinc ion binding"/>
    <property type="evidence" value="ECO:0007669"/>
    <property type="project" value="UniProtKB-UniRule"/>
</dbReference>
<comment type="similarity">
    <text evidence="9 10">Belongs to the peptidase M15D family.</text>
</comment>
<dbReference type="GO" id="GO:0008237">
    <property type="term" value="F:metallopeptidase activity"/>
    <property type="evidence" value="ECO:0007669"/>
    <property type="project" value="UniProtKB-KW"/>
</dbReference>
<evidence type="ECO:0000256" key="9">
    <source>
        <dbReference type="HAMAP-Rule" id="MF_01924"/>
    </source>
</evidence>
<evidence type="ECO:0000256" key="7">
    <source>
        <dbReference type="ARBA" id="ARBA00023049"/>
    </source>
</evidence>
<feature type="binding site" evidence="9">
    <location>
        <position position="160"/>
    </location>
    <ligand>
        <name>Zn(2+)</name>
        <dbReference type="ChEBI" id="CHEBI:29105"/>
        <note>catalytic</note>
    </ligand>
</feature>
<keyword evidence="6 9" id="KW-0224">Dipeptidase</keyword>
<evidence type="ECO:0000256" key="5">
    <source>
        <dbReference type="ARBA" id="ARBA00022833"/>
    </source>
</evidence>
<feature type="binding site" evidence="9">
    <location>
        <position position="230"/>
    </location>
    <ligand>
        <name>Zn(2+)</name>
        <dbReference type="ChEBI" id="CHEBI:29105"/>
        <note>catalytic</note>
    </ligand>
</feature>
<dbReference type="InterPro" id="IPR009045">
    <property type="entry name" value="Zn_M74/Hedgehog-like"/>
</dbReference>
<dbReference type="SUPFAM" id="SSF55166">
    <property type="entry name" value="Hedgehog/DD-peptidase"/>
    <property type="match status" value="1"/>
</dbReference>
<dbReference type="CDD" id="cd14817">
    <property type="entry name" value="D-Ala-D-Ala_dipeptidase_VanX"/>
    <property type="match status" value="1"/>
</dbReference>
<accession>A0A836ZVZ4</accession>
<dbReference type="AlphaFoldDB" id="A0A836ZVZ4"/>
<keyword evidence="7 9" id="KW-0482">Metalloprotease</keyword>
<feature type="site" description="Transition state stabilizer" evidence="9">
    <location>
        <position position="116"/>
    </location>
</feature>
<keyword evidence="3 9" id="KW-0479">Metal-binding</keyword>
<dbReference type="PANTHER" id="PTHR43126">
    <property type="entry name" value="D-ALANYL-D-ALANINE DIPEPTIDASE"/>
    <property type="match status" value="1"/>
</dbReference>
<evidence type="ECO:0000256" key="10">
    <source>
        <dbReference type="PIRNR" id="PIRNR026671"/>
    </source>
</evidence>
<comment type="catalytic activity">
    <reaction evidence="1 9 10">
        <text>D-alanyl-D-alanine + H2O = 2 D-alanine</text>
        <dbReference type="Rhea" id="RHEA:20661"/>
        <dbReference type="ChEBI" id="CHEBI:15377"/>
        <dbReference type="ChEBI" id="CHEBI:57416"/>
        <dbReference type="ChEBI" id="CHEBI:57822"/>
        <dbReference type="EC" id="3.4.13.22"/>
    </reaction>
</comment>
<evidence type="ECO:0000256" key="1">
    <source>
        <dbReference type="ARBA" id="ARBA00001362"/>
    </source>
</evidence>
<dbReference type="PIRSF" id="PIRSF026671">
    <property type="entry name" value="AA_dipeptidase"/>
    <property type="match status" value="1"/>
</dbReference>
<dbReference type="GO" id="GO:0160237">
    <property type="term" value="F:D-Ala-D-Ala dipeptidase activity"/>
    <property type="evidence" value="ECO:0007669"/>
    <property type="project" value="UniProtKB-EC"/>
</dbReference>
<dbReference type="GO" id="GO:0071555">
    <property type="term" value="P:cell wall organization"/>
    <property type="evidence" value="ECO:0007669"/>
    <property type="project" value="UniProtKB-KW"/>
</dbReference>
<dbReference type="Pfam" id="PF01427">
    <property type="entry name" value="Peptidase_M15"/>
    <property type="match status" value="1"/>
</dbReference>
<keyword evidence="8 10" id="KW-0961">Cell wall biogenesis/degradation</keyword>
<keyword evidence="5 9" id="KW-0862">Zinc</keyword>
<keyword evidence="2 9" id="KW-0645">Protease</keyword>
<dbReference type="GO" id="GO:0006508">
    <property type="term" value="P:proteolysis"/>
    <property type="evidence" value="ECO:0007669"/>
    <property type="project" value="UniProtKB-KW"/>
</dbReference>
<dbReference type="InterPro" id="IPR000755">
    <property type="entry name" value="A_A_dipeptidase"/>
</dbReference>
<comment type="function">
    <text evidence="9 10">Catalyzes hydrolysis of the D-alanyl-D-alanine dipeptide.</text>
</comment>
<evidence type="ECO:0000313" key="11">
    <source>
        <dbReference type="EMBL" id="KFA02799.1"/>
    </source>
</evidence>
<dbReference type="Gene3D" id="3.30.1380.10">
    <property type="match status" value="1"/>
</dbReference>
<feature type="active site" description="Proton donor/acceptor" evidence="9">
    <location>
        <position position="227"/>
    </location>
</feature>
<dbReference type="EC" id="3.4.13.22" evidence="9 10"/>
<keyword evidence="4 9" id="KW-0378">Hydrolase</keyword>
<dbReference type="EMBL" id="AKBN01000387">
    <property type="protein sequence ID" value="KFA02799.1"/>
    <property type="molecule type" value="Genomic_DNA"/>
</dbReference>
<organism evidence="11">
    <name type="scientific">Xanthomonas vasicola pv. vasculorum NCPPB 890</name>
    <dbReference type="NCBI Taxonomy" id="1184265"/>
    <lineage>
        <taxon>Bacteria</taxon>
        <taxon>Pseudomonadati</taxon>
        <taxon>Pseudomonadota</taxon>
        <taxon>Gammaproteobacteria</taxon>
        <taxon>Lysobacterales</taxon>
        <taxon>Lysobacteraceae</taxon>
        <taxon>Xanthomonas</taxon>
    </lineage>
</organism>
<feature type="binding site" evidence="9">
    <location>
        <position position="167"/>
    </location>
    <ligand>
        <name>Zn(2+)</name>
        <dbReference type="ChEBI" id="CHEBI:29105"/>
        <note>catalytic</note>
    </ligand>
</feature>
<evidence type="ECO:0000256" key="4">
    <source>
        <dbReference type="ARBA" id="ARBA00022801"/>
    </source>
</evidence>
<reference evidence="11" key="1">
    <citation type="submission" date="2012-05" db="EMBL/GenBank/DDBJ databases">
        <authorList>
            <person name="Studholme D.J."/>
            <person name="Wasukira A."/>
            <person name="Grant M."/>
        </authorList>
    </citation>
    <scope>NUCLEOTIDE SEQUENCE [LARGE SCALE GENOMIC DNA]</scope>
    <source>
        <strain evidence="11">NCPPB 890</strain>
    </source>
</reference>
<proteinExistence type="inferred from homology"/>
<evidence type="ECO:0000256" key="2">
    <source>
        <dbReference type="ARBA" id="ARBA00022670"/>
    </source>
</evidence>
<protein>
    <recommendedName>
        <fullName evidence="9 10">D-alanyl-D-alanine dipeptidase</fullName>
        <shortName evidence="9 10">D-Ala-D-Ala dipeptidase</shortName>
        <ecNumber evidence="9 10">3.4.13.22</ecNumber>
    </recommendedName>
</protein>
<comment type="caution">
    <text evidence="11">The sequence shown here is derived from an EMBL/GenBank/DDBJ whole genome shotgun (WGS) entry which is preliminary data.</text>
</comment>
<evidence type="ECO:0000256" key="3">
    <source>
        <dbReference type="ARBA" id="ARBA00022723"/>
    </source>
</evidence>
<gene>
    <name evidence="9" type="primary">ddpX</name>
    <name evidence="11" type="ORF">A11K_0107460</name>
</gene>
<dbReference type="HAMAP" id="MF_01924">
    <property type="entry name" value="A_A_dipeptidase"/>
    <property type="match status" value="1"/>
</dbReference>
<comment type="cofactor">
    <cofactor evidence="9">
        <name>Zn(2+)</name>
        <dbReference type="ChEBI" id="CHEBI:29105"/>
    </cofactor>
    <text evidence="9">Binds 1 zinc ion per subunit.</text>
</comment>
<name>A0A836ZVZ4_XANVA</name>
<evidence type="ECO:0000256" key="8">
    <source>
        <dbReference type="ARBA" id="ARBA00023316"/>
    </source>
</evidence>
<evidence type="ECO:0000256" key="6">
    <source>
        <dbReference type="ARBA" id="ARBA00022997"/>
    </source>
</evidence>
<dbReference type="PANTHER" id="PTHR43126:SF1">
    <property type="entry name" value="D-ALANYL-D-ALANINE DIPEPTIDASE"/>
    <property type="match status" value="1"/>
</dbReference>
<sequence>MKRNLLFRKGRYWRQLLFRGALLMIAMAPSVLVASDVHVSSVKTAAEAGLVDVHVLAPDIALDMRYASSNNFTGQVVPGYHAPRCYLLRPAAEALARLARTLKAEGYRLQVFGCYRPVRSVKAFVAWAADVQDQTSKAQYYPRVDKRALLGDYIAPTSGHSRGATLDLGLLECKAAACHAVDMGTGFDFFDARAHTDAPDISAAQRAHRQRLLRAMASEGFANYPMEWWHFTFRPEPRPDTAYDVPVD</sequence>